<reference evidence="2 3" key="1">
    <citation type="submission" date="2009-08" db="EMBL/GenBank/DDBJ databases">
        <authorList>
            <person name="Weinstock G."/>
            <person name="Sodergren E."/>
            <person name="Clifton S."/>
            <person name="Fulton L."/>
            <person name="Fulton B."/>
            <person name="Courtney L."/>
            <person name="Fronick C."/>
            <person name="Harrison M."/>
            <person name="Strong C."/>
            <person name="Farmer C."/>
            <person name="Delahaunty K."/>
            <person name="Markovic C."/>
            <person name="Hall O."/>
            <person name="Minx P."/>
            <person name="Tomlinson C."/>
            <person name="Mitreva M."/>
            <person name="Nelson J."/>
            <person name="Hou S."/>
            <person name="Wollam A."/>
            <person name="Pepin K.H."/>
            <person name="Johnson M."/>
            <person name="Bhonagiri V."/>
            <person name="Nash W.E."/>
            <person name="Warren W."/>
            <person name="Chinwalla A."/>
            <person name="Mardis E.R."/>
            <person name="Wilson R.K."/>
        </authorList>
    </citation>
    <scope>NUCLEOTIDE SEQUENCE [LARGE SCALE GENOMIC DNA]</scope>
    <source>
        <strain evidence="2 3">L1-82</strain>
    </source>
</reference>
<dbReference type="InterPro" id="IPR029044">
    <property type="entry name" value="Nucleotide-diphossugar_trans"/>
</dbReference>
<evidence type="ECO:0000313" key="3">
    <source>
        <dbReference type="Proteomes" id="UP000004828"/>
    </source>
</evidence>
<organism evidence="2 3">
    <name type="scientific">Roseburia intestinalis L1-82</name>
    <dbReference type="NCBI Taxonomy" id="536231"/>
    <lineage>
        <taxon>Bacteria</taxon>
        <taxon>Bacillati</taxon>
        <taxon>Bacillota</taxon>
        <taxon>Clostridia</taxon>
        <taxon>Lachnospirales</taxon>
        <taxon>Lachnospiraceae</taxon>
        <taxon>Roseburia</taxon>
    </lineage>
</organism>
<dbReference type="GO" id="GO:0016757">
    <property type="term" value="F:glycosyltransferase activity"/>
    <property type="evidence" value="ECO:0007669"/>
    <property type="project" value="UniProtKB-KW"/>
</dbReference>
<dbReference type="Gene3D" id="3.90.550.10">
    <property type="entry name" value="Spore Coat Polysaccharide Biosynthesis Protein SpsA, Chain A"/>
    <property type="match status" value="1"/>
</dbReference>
<keyword evidence="2" id="KW-0328">Glycosyltransferase</keyword>
<comment type="caution">
    <text evidence="2">The sequence shown here is derived from an EMBL/GenBank/DDBJ whole genome shotgun (WGS) entry which is preliminary data.</text>
</comment>
<dbReference type="Pfam" id="PF00535">
    <property type="entry name" value="Glycos_transf_2"/>
    <property type="match status" value="1"/>
</dbReference>
<keyword evidence="2" id="KW-0808">Transferase</keyword>
<name>C7G9E6_9FIRM</name>
<dbReference type="PANTHER" id="PTHR22916">
    <property type="entry name" value="GLYCOSYLTRANSFERASE"/>
    <property type="match status" value="1"/>
</dbReference>
<dbReference type="HOGENOM" id="CLU_025996_0_5_9"/>
<evidence type="ECO:0000313" key="2">
    <source>
        <dbReference type="EMBL" id="EEV01496.1"/>
    </source>
</evidence>
<dbReference type="SUPFAM" id="SSF53448">
    <property type="entry name" value="Nucleotide-diphospho-sugar transferases"/>
    <property type="match status" value="1"/>
</dbReference>
<protein>
    <submittedName>
        <fullName evidence="2">Glycosyltransferase, group 2 family protein</fullName>
        <ecNumber evidence="2">2.4.-.-</ecNumber>
    </submittedName>
</protein>
<accession>C7G9E6</accession>
<evidence type="ECO:0000259" key="1">
    <source>
        <dbReference type="Pfam" id="PF00535"/>
    </source>
</evidence>
<sequence length="283" mass="33682">MEKKMNRVLVSIIIRTCQRPYILKRALESIVIQSYPEIQVVIVEDGNNESEKFIKENFSMLNICYVATGKKVGRAKAGNIGLELSEGVFLNFLDDDDMLFENHVQTLVETLKKVKNRAAYSIAEERRLKISNTTPNDYKIKGKSIRFKQPYNRMLLYTFNYIPIQSIMFHRSLYEQLGGFDEHLDALEDWDLWVRYSTKTDFCFVEKTTSCYHVPYEKKLKKRRAENLSEYRDAIYENFSNYEISLNIRDINKEMTYVIREYKNNGIIRYIRMFFRALFFGER</sequence>
<dbReference type="Proteomes" id="UP000004828">
    <property type="component" value="Unassembled WGS sequence"/>
</dbReference>
<proteinExistence type="predicted"/>
<dbReference type="EC" id="2.4.-.-" evidence="2"/>
<dbReference type="InterPro" id="IPR001173">
    <property type="entry name" value="Glyco_trans_2-like"/>
</dbReference>
<feature type="domain" description="Glycosyltransferase 2-like" evidence="1">
    <location>
        <begin position="11"/>
        <end position="177"/>
    </location>
</feature>
<gene>
    <name evidence="2" type="ORF">ROSINTL182_06525</name>
</gene>
<dbReference type="AlphaFoldDB" id="C7G9E6"/>
<dbReference type="EMBL" id="ABYJ02000069">
    <property type="protein sequence ID" value="EEV01496.1"/>
    <property type="molecule type" value="Genomic_DNA"/>
</dbReference>